<organism evidence="1 2">
    <name type="scientific">Artomyces pyxidatus</name>
    <dbReference type="NCBI Taxonomy" id="48021"/>
    <lineage>
        <taxon>Eukaryota</taxon>
        <taxon>Fungi</taxon>
        <taxon>Dikarya</taxon>
        <taxon>Basidiomycota</taxon>
        <taxon>Agaricomycotina</taxon>
        <taxon>Agaricomycetes</taxon>
        <taxon>Russulales</taxon>
        <taxon>Auriscalpiaceae</taxon>
        <taxon>Artomyces</taxon>
    </lineage>
</organism>
<protein>
    <submittedName>
        <fullName evidence="1">PLP-dependent transferase</fullName>
    </submittedName>
</protein>
<comment type="caution">
    <text evidence="1">The sequence shown here is derived from an EMBL/GenBank/DDBJ whole genome shotgun (WGS) entry which is preliminary data.</text>
</comment>
<reference evidence="1" key="1">
    <citation type="submission" date="2021-03" db="EMBL/GenBank/DDBJ databases">
        <authorList>
            <consortium name="DOE Joint Genome Institute"/>
            <person name="Ahrendt S."/>
            <person name="Looney B.P."/>
            <person name="Miyauchi S."/>
            <person name="Morin E."/>
            <person name="Drula E."/>
            <person name="Courty P.E."/>
            <person name="Chicoki N."/>
            <person name="Fauchery L."/>
            <person name="Kohler A."/>
            <person name="Kuo A."/>
            <person name="Labutti K."/>
            <person name="Pangilinan J."/>
            <person name="Lipzen A."/>
            <person name="Riley R."/>
            <person name="Andreopoulos W."/>
            <person name="He G."/>
            <person name="Johnson J."/>
            <person name="Barry K.W."/>
            <person name="Grigoriev I.V."/>
            <person name="Nagy L."/>
            <person name="Hibbett D."/>
            <person name="Henrissat B."/>
            <person name="Matheny P.B."/>
            <person name="Labbe J."/>
            <person name="Martin F."/>
        </authorList>
    </citation>
    <scope>NUCLEOTIDE SEQUENCE</scope>
    <source>
        <strain evidence="1">HHB10654</strain>
    </source>
</reference>
<dbReference type="Proteomes" id="UP000814140">
    <property type="component" value="Unassembled WGS sequence"/>
</dbReference>
<accession>A0ACB8T3I1</accession>
<proteinExistence type="predicted"/>
<evidence type="ECO:0000313" key="1">
    <source>
        <dbReference type="EMBL" id="KAI0063239.1"/>
    </source>
</evidence>
<dbReference type="EMBL" id="MU277204">
    <property type="protein sequence ID" value="KAI0063239.1"/>
    <property type="molecule type" value="Genomic_DNA"/>
</dbReference>
<name>A0ACB8T3I1_9AGAM</name>
<keyword evidence="1" id="KW-0808">Transferase</keyword>
<sequence>MSSALHFALERAMAFRLKKGMPSTDLSEPIPSSAPDLFSNDYLSMASNPQLRRDFLEKLMDSPSLFGSRGSRLLAGNTPEHMALENRLQQYFQTPAALLFNSGYDANVAFFGSVPQEGDAIIFDELVHASCRDGMAASRARKALHPFAHNSVASFERTLKQVLAECPQITARKATLFVSVESLYSMDGDFCPLPEMLRLLDQYVPRGCYHVAVDEAHSTGIFGPGGRGFVAELGLQNRVHTVIHTFGKARGLTGAVIATSAVVRRYLIQYARPLIFSTSLPHINLIALEASFDIVEGPLGDQLRERLHDLSAYFRKLLVELTETVPKSLISLPGSHITPDPLISTTPIFPILTSQPIALATFFQKHGYSAQPIPYPAVPRGQERIRVVVHSGNSEQQLCDFVTLLRQWASSPEIASLGANHGPVSVPERLKREDSIVEEKPVSSVASTGQRLASVWFSWITSFLWVPVKRY</sequence>
<reference evidence="1" key="2">
    <citation type="journal article" date="2022" name="New Phytol.">
        <title>Evolutionary transition to the ectomycorrhizal habit in the genomes of a hyperdiverse lineage of mushroom-forming fungi.</title>
        <authorList>
            <person name="Looney B."/>
            <person name="Miyauchi S."/>
            <person name="Morin E."/>
            <person name="Drula E."/>
            <person name="Courty P.E."/>
            <person name="Kohler A."/>
            <person name="Kuo A."/>
            <person name="LaButti K."/>
            <person name="Pangilinan J."/>
            <person name="Lipzen A."/>
            <person name="Riley R."/>
            <person name="Andreopoulos W."/>
            <person name="He G."/>
            <person name="Johnson J."/>
            <person name="Nolan M."/>
            <person name="Tritt A."/>
            <person name="Barry K.W."/>
            <person name="Grigoriev I.V."/>
            <person name="Nagy L.G."/>
            <person name="Hibbett D."/>
            <person name="Henrissat B."/>
            <person name="Matheny P.B."/>
            <person name="Labbe J."/>
            <person name="Martin F.M."/>
        </authorList>
    </citation>
    <scope>NUCLEOTIDE SEQUENCE</scope>
    <source>
        <strain evidence="1">HHB10654</strain>
    </source>
</reference>
<gene>
    <name evidence="1" type="ORF">BV25DRAFT_1915557</name>
</gene>
<keyword evidence="2" id="KW-1185">Reference proteome</keyword>
<evidence type="ECO:0000313" key="2">
    <source>
        <dbReference type="Proteomes" id="UP000814140"/>
    </source>
</evidence>